<dbReference type="PANTHER" id="PTHR46729:SF1">
    <property type="entry name" value="LEUKOCYTE RECEPTOR CLUSTER MEMBER 9"/>
    <property type="match status" value="1"/>
</dbReference>
<reference evidence="4" key="1">
    <citation type="journal article" date="2017" name="Genome Biol.">
        <title>Comparative genomics reveals high biological diversity and specific adaptations in the industrially and medically important fungal genus Aspergillus.</title>
        <authorList>
            <person name="de Vries R.P."/>
            <person name="Riley R."/>
            <person name="Wiebenga A."/>
            <person name="Aguilar-Osorio G."/>
            <person name="Amillis S."/>
            <person name="Uchima C.A."/>
            <person name="Anderluh G."/>
            <person name="Asadollahi M."/>
            <person name="Askin M."/>
            <person name="Barry K."/>
            <person name="Battaglia E."/>
            <person name="Bayram O."/>
            <person name="Benocci T."/>
            <person name="Braus-Stromeyer S.A."/>
            <person name="Caldana C."/>
            <person name="Canovas D."/>
            <person name="Cerqueira G.C."/>
            <person name="Chen F."/>
            <person name="Chen W."/>
            <person name="Choi C."/>
            <person name="Clum A."/>
            <person name="Dos Santos R.A."/>
            <person name="Damasio A.R."/>
            <person name="Diallinas G."/>
            <person name="Emri T."/>
            <person name="Fekete E."/>
            <person name="Flipphi M."/>
            <person name="Freyberg S."/>
            <person name="Gallo A."/>
            <person name="Gournas C."/>
            <person name="Habgood R."/>
            <person name="Hainaut M."/>
            <person name="Harispe M.L."/>
            <person name="Henrissat B."/>
            <person name="Hilden K.S."/>
            <person name="Hope R."/>
            <person name="Hossain A."/>
            <person name="Karabika E."/>
            <person name="Karaffa L."/>
            <person name="Karanyi Z."/>
            <person name="Krasevec N."/>
            <person name="Kuo A."/>
            <person name="Kusch H."/>
            <person name="LaButti K."/>
            <person name="Lagendijk E.L."/>
            <person name="Lapidus A."/>
            <person name="Levasseur A."/>
            <person name="Lindquist E."/>
            <person name="Lipzen A."/>
            <person name="Logrieco A.F."/>
            <person name="MacCabe A."/>
            <person name="Maekelae M.R."/>
            <person name="Malavazi I."/>
            <person name="Melin P."/>
            <person name="Meyer V."/>
            <person name="Mielnichuk N."/>
            <person name="Miskei M."/>
            <person name="Molnar A.P."/>
            <person name="Mule G."/>
            <person name="Ngan C.Y."/>
            <person name="Orejas M."/>
            <person name="Orosz E."/>
            <person name="Ouedraogo J.P."/>
            <person name="Overkamp K.M."/>
            <person name="Park H.-S."/>
            <person name="Perrone G."/>
            <person name="Piumi F."/>
            <person name="Punt P.J."/>
            <person name="Ram A.F."/>
            <person name="Ramon A."/>
            <person name="Rauscher S."/>
            <person name="Record E."/>
            <person name="Riano-Pachon D.M."/>
            <person name="Robert V."/>
            <person name="Roehrig J."/>
            <person name="Ruller R."/>
            <person name="Salamov A."/>
            <person name="Salih N.S."/>
            <person name="Samson R.A."/>
            <person name="Sandor E."/>
            <person name="Sanguinetti M."/>
            <person name="Schuetze T."/>
            <person name="Sepcic K."/>
            <person name="Shelest E."/>
            <person name="Sherlock G."/>
            <person name="Sophianopoulou V."/>
            <person name="Squina F.M."/>
            <person name="Sun H."/>
            <person name="Susca A."/>
            <person name="Todd R.B."/>
            <person name="Tsang A."/>
            <person name="Unkles S.E."/>
            <person name="van de Wiele N."/>
            <person name="van Rossen-Uffink D."/>
            <person name="Oliveira J.V."/>
            <person name="Vesth T.C."/>
            <person name="Visser J."/>
            <person name="Yu J.-H."/>
            <person name="Zhou M."/>
            <person name="Andersen M.R."/>
            <person name="Archer D.B."/>
            <person name="Baker S.E."/>
            <person name="Benoit I."/>
            <person name="Brakhage A.A."/>
            <person name="Braus G.H."/>
            <person name="Fischer R."/>
            <person name="Frisvad J.C."/>
            <person name="Goldman G.H."/>
            <person name="Houbraken J."/>
            <person name="Oakley B."/>
            <person name="Pocsi I."/>
            <person name="Scazzocchio C."/>
            <person name="Seiboth B."/>
            <person name="vanKuyk P.A."/>
            <person name="Wortman J."/>
            <person name="Dyer P.S."/>
            <person name="Grigoriev I.V."/>
        </authorList>
    </citation>
    <scope>NUCLEOTIDE SEQUENCE [LARGE SCALE GENOMIC DNA]</scope>
    <source>
        <strain evidence="4">CBS 516.65</strain>
    </source>
</reference>
<dbReference type="AlphaFoldDB" id="A0A1L9VVA2"/>
<protein>
    <recommendedName>
        <fullName evidence="2">MJ1316 RNA cyclic group end recognition domain-containing protein</fullName>
    </recommendedName>
</protein>
<evidence type="ECO:0000259" key="2">
    <source>
        <dbReference type="Pfam" id="PF04457"/>
    </source>
</evidence>
<evidence type="ECO:0000313" key="4">
    <source>
        <dbReference type="Proteomes" id="UP000184300"/>
    </source>
</evidence>
<dbReference type="InterPro" id="IPR042653">
    <property type="entry name" value="Leng9"/>
</dbReference>
<feature type="compositionally biased region" description="Polar residues" evidence="1">
    <location>
        <begin position="23"/>
        <end position="41"/>
    </location>
</feature>
<organism evidence="3 4">
    <name type="scientific">Aspergillus glaucus CBS 516.65</name>
    <dbReference type="NCBI Taxonomy" id="1160497"/>
    <lineage>
        <taxon>Eukaryota</taxon>
        <taxon>Fungi</taxon>
        <taxon>Dikarya</taxon>
        <taxon>Ascomycota</taxon>
        <taxon>Pezizomycotina</taxon>
        <taxon>Eurotiomycetes</taxon>
        <taxon>Eurotiomycetidae</taxon>
        <taxon>Eurotiales</taxon>
        <taxon>Aspergillaceae</taxon>
        <taxon>Aspergillus</taxon>
        <taxon>Aspergillus subgen. Aspergillus</taxon>
    </lineage>
</organism>
<feature type="region of interest" description="Disordered" evidence="1">
    <location>
        <begin position="1"/>
        <end position="75"/>
    </location>
</feature>
<feature type="domain" description="MJ1316 RNA cyclic group end recognition" evidence="2">
    <location>
        <begin position="75"/>
        <end position="145"/>
    </location>
</feature>
<dbReference type="OrthoDB" id="10263155at2759"/>
<dbReference type="InterPro" id="IPR040459">
    <property type="entry name" value="MJ1316"/>
</dbReference>
<accession>A0A1L9VVA2</accession>
<dbReference type="VEuPathDB" id="FungiDB:ASPGLDRAFT_22647"/>
<sequence>MASHAPLTPPQEHELCSHELTSEENSLTPTPSSYKHASSKQVSREASPAAPEPADEVYRSPQSTSKEPESTENRLRPAADVINRIIWDVKFDSEDYIIGYEDRFNGRLEASLGSWKKDLTDEEFIPQHRILYIKRKTDGDIVWDKRRRTDKIFYSGNSAYSWLSFLS</sequence>
<name>A0A1L9VVA2_ASPGL</name>
<evidence type="ECO:0000313" key="3">
    <source>
        <dbReference type="EMBL" id="OJJ87836.1"/>
    </source>
</evidence>
<dbReference type="RefSeq" id="XP_022404519.1">
    <property type="nucleotide sequence ID" value="XM_022543205.1"/>
</dbReference>
<proteinExistence type="predicted"/>
<dbReference type="PANTHER" id="PTHR46729">
    <property type="entry name" value="LEUKOCYTE RECEPTOR CLUSTER MEMBER 9"/>
    <property type="match status" value="1"/>
</dbReference>
<feature type="compositionally biased region" description="Basic and acidic residues" evidence="1">
    <location>
        <begin position="11"/>
        <end position="21"/>
    </location>
</feature>
<dbReference type="EMBL" id="KV878890">
    <property type="protein sequence ID" value="OJJ87836.1"/>
    <property type="molecule type" value="Genomic_DNA"/>
</dbReference>
<evidence type="ECO:0000256" key="1">
    <source>
        <dbReference type="SAM" id="MobiDB-lite"/>
    </source>
</evidence>
<dbReference type="Proteomes" id="UP000184300">
    <property type="component" value="Unassembled WGS sequence"/>
</dbReference>
<keyword evidence="4" id="KW-1185">Reference proteome</keyword>
<feature type="compositionally biased region" description="Basic and acidic residues" evidence="1">
    <location>
        <begin position="66"/>
        <end position="75"/>
    </location>
</feature>
<dbReference type="STRING" id="1160497.A0A1L9VVA2"/>
<dbReference type="GeneID" id="34459466"/>
<gene>
    <name evidence="3" type="ORF">ASPGLDRAFT_22647</name>
</gene>
<dbReference type="Pfam" id="PF04457">
    <property type="entry name" value="MJ1316"/>
    <property type="match status" value="1"/>
</dbReference>